<evidence type="ECO:0000313" key="10">
    <source>
        <dbReference type="Proteomes" id="UP000257323"/>
    </source>
</evidence>
<dbReference type="EC" id="3.2.1.40" evidence="2"/>
<dbReference type="Gene3D" id="2.60.420.10">
    <property type="entry name" value="Maltose phosphorylase, domain 3"/>
    <property type="match status" value="1"/>
</dbReference>
<keyword evidence="4" id="KW-0472">Membrane</keyword>
<feature type="domain" description="Alpha-L-rhamnosidase C-terminal" evidence="8">
    <location>
        <begin position="786"/>
        <end position="854"/>
    </location>
</feature>
<dbReference type="SUPFAM" id="SSF48208">
    <property type="entry name" value="Six-hairpin glycosidases"/>
    <property type="match status" value="1"/>
</dbReference>
<evidence type="ECO:0000259" key="7">
    <source>
        <dbReference type="Pfam" id="PF17389"/>
    </source>
</evidence>
<dbReference type="Proteomes" id="UP000257323">
    <property type="component" value="Unassembled WGS sequence"/>
</dbReference>
<dbReference type="InterPro" id="IPR035396">
    <property type="entry name" value="Bac_rhamnosid6H"/>
</dbReference>
<dbReference type="Pfam" id="PF05592">
    <property type="entry name" value="Bac_rhamnosid"/>
    <property type="match status" value="1"/>
</dbReference>
<evidence type="ECO:0000259" key="8">
    <source>
        <dbReference type="Pfam" id="PF17390"/>
    </source>
</evidence>
<sequence length="906" mass="102725">MTAWFRCENITRERRINILITDILFLLPVLIFLAGGLLAGQGLDRSEGAVSPLPPSDLRVEYLVNPLGVDIRQPRFFWKNSHPERGQKQVAFQLIVSSSKEAYKGDLWDSGRVNTDSSIQIVYGGKPLQSNRTYYWKVRIWDDRGQESPWSQVASFDTGLFAASDWKGEWIGGENLLRREFNLPENPRRARAFIAGLGYYELRVNGQKAGDHVLDPGWTTYSRRVLYVTYDITSLLRKGKNALGVMLGEGWYKSRALLFQLYVECEDGVLVEIHSDTTWKTARGPIVEDSIYHGETYDARLEQPGWDEPDFEDRGWKPAQKAKAPGGVLSAQLMPAIKVVDTIVPLTMTSPAPGVYVFDLGQNISGWAQLKVRGPRGTDVRLRFSELLYENGMLNQENLRSARAEDHYLLKGEGEEVWEPRFTYHGFRYVEVTGYPGTPKIDSVRGRVVHTAVTPAGNLAFSRQILNDIQRIILWGQKTNLHSIPTDCDQRDERMGWMGDAQVTAEEAIMNFDMAAFYTNFLRNIRDAQGEDGSITDTVPHIWGSRPADPAWGTAYPLIAWYMYQYYGDRRILEEHYDGLKKYVEFLKGKAENGLVRFSHYGDWVAIDKCPGSLVSSFYYYYDVKILAEAARILGKHPEADLYQKLLAEIKEAFNRAYLDPSTRNYSGGSQTANTLPLFLGLVPDNARGAVWSNLFNDLVYKHDSHLTTGIIGTKYILEVLTMFGNSDLAYDIMTRTDFPSYGYMIRNGATTLWELWQKREGPSMNSHNHPMFGSVGAWFYKALAGINMAPDSVAFRKLVIRPQMVRDLRHASGSIYTINGPVSCSWEKQDRKIKLHVDIPMGSQAEIYLPVFKMRNLKLQEGPALIWTDNEIKNKVPGVESVELKGGSFIIKVGSGRYHFVLEGE</sequence>
<dbReference type="PANTHER" id="PTHR33307">
    <property type="entry name" value="ALPHA-RHAMNOSIDASE (EUROFUNG)"/>
    <property type="match status" value="1"/>
</dbReference>
<dbReference type="EMBL" id="QUAH01000003">
    <property type="protein sequence ID" value="RFT16483.1"/>
    <property type="molecule type" value="Genomic_DNA"/>
</dbReference>
<evidence type="ECO:0000256" key="2">
    <source>
        <dbReference type="ARBA" id="ARBA00012652"/>
    </source>
</evidence>
<keyword evidence="3" id="KW-0378">Hydrolase</keyword>
<evidence type="ECO:0000313" key="9">
    <source>
        <dbReference type="EMBL" id="RFT16483.1"/>
    </source>
</evidence>
<dbReference type="InterPro" id="IPR013737">
    <property type="entry name" value="Bac_rhamnosid_N"/>
</dbReference>
<gene>
    <name evidence="9" type="ORF">OP8BY_1661</name>
</gene>
<evidence type="ECO:0000256" key="1">
    <source>
        <dbReference type="ARBA" id="ARBA00001445"/>
    </source>
</evidence>
<keyword evidence="4" id="KW-1133">Transmembrane helix</keyword>
<dbReference type="InterPro" id="IPR012341">
    <property type="entry name" value="6hp_glycosidase-like_sf"/>
</dbReference>
<feature type="domain" description="Alpha-L-rhamnosidase six-hairpin glycosidase" evidence="7">
    <location>
        <begin position="456"/>
        <end position="783"/>
    </location>
</feature>
<feature type="domain" description="Alpha-L-rhamnosidase concanavalin-like" evidence="5">
    <location>
        <begin position="352"/>
        <end position="450"/>
    </location>
</feature>
<dbReference type="Gene3D" id="2.60.40.10">
    <property type="entry name" value="Immunoglobulins"/>
    <property type="match status" value="1"/>
</dbReference>
<dbReference type="Pfam" id="PF08531">
    <property type="entry name" value="Bac_rhamnosid_N"/>
    <property type="match status" value="1"/>
</dbReference>
<feature type="domain" description="Bacterial alpha-L-rhamnosidase N-terminal" evidence="6">
    <location>
        <begin position="186"/>
        <end position="340"/>
    </location>
</feature>
<dbReference type="PANTHER" id="PTHR33307:SF6">
    <property type="entry name" value="ALPHA-RHAMNOSIDASE (EUROFUNG)-RELATED"/>
    <property type="match status" value="1"/>
</dbReference>
<comment type="catalytic activity">
    <reaction evidence="1">
        <text>Hydrolysis of terminal non-reducing alpha-L-rhamnose residues in alpha-L-rhamnosides.</text>
        <dbReference type="EC" id="3.2.1.40"/>
    </reaction>
</comment>
<evidence type="ECO:0000256" key="3">
    <source>
        <dbReference type="ARBA" id="ARBA00022801"/>
    </source>
</evidence>
<proteinExistence type="predicted"/>
<dbReference type="GO" id="GO:0030596">
    <property type="term" value="F:alpha-L-rhamnosidase activity"/>
    <property type="evidence" value="ECO:0007669"/>
    <property type="project" value="UniProtKB-EC"/>
</dbReference>
<accession>A0A3E2BNZ2</accession>
<dbReference type="Gene3D" id="2.60.120.260">
    <property type="entry name" value="Galactose-binding domain-like"/>
    <property type="match status" value="2"/>
</dbReference>
<organism evidence="9 10">
    <name type="scientific">Candidatus Saccharicenans subterraneus</name>
    <dbReference type="NCBI Taxonomy" id="2508984"/>
    <lineage>
        <taxon>Bacteria</taxon>
        <taxon>Candidatus Aminicenantota</taxon>
        <taxon>Candidatus Aminicenantia</taxon>
        <taxon>Candidatus Aminicenantales</taxon>
        <taxon>Candidatus Saccharicenantaceae</taxon>
        <taxon>Candidatus Saccharicenans</taxon>
    </lineage>
</organism>
<dbReference type="GO" id="GO:0005975">
    <property type="term" value="P:carbohydrate metabolic process"/>
    <property type="evidence" value="ECO:0007669"/>
    <property type="project" value="InterPro"/>
</dbReference>
<evidence type="ECO:0000259" key="6">
    <source>
        <dbReference type="Pfam" id="PF08531"/>
    </source>
</evidence>
<reference evidence="9 10" key="1">
    <citation type="submission" date="2018-08" db="EMBL/GenBank/DDBJ databases">
        <title>Genome analysis of the thermophilic bacterium of the candidate phylum Aminicenantes from deep subsurface aquifer revealed its physiology and ecological role.</title>
        <authorList>
            <person name="Kadnikov V.V."/>
            <person name="Mardanov A.V."/>
            <person name="Beletsky A.V."/>
            <person name="Karnachuk O.V."/>
            <person name="Ravin N.V."/>
        </authorList>
    </citation>
    <scope>NUCLEOTIDE SEQUENCE [LARGE SCALE GENOMIC DNA]</scope>
    <source>
        <strain evidence="9">BY38</strain>
    </source>
</reference>
<evidence type="ECO:0000259" key="5">
    <source>
        <dbReference type="Pfam" id="PF05592"/>
    </source>
</evidence>
<dbReference type="InterPro" id="IPR008902">
    <property type="entry name" value="Rhamnosid_concanavalin"/>
</dbReference>
<dbReference type="InterPro" id="IPR008979">
    <property type="entry name" value="Galactose-bd-like_sf"/>
</dbReference>
<evidence type="ECO:0000256" key="4">
    <source>
        <dbReference type="SAM" id="Phobius"/>
    </source>
</evidence>
<dbReference type="Pfam" id="PF17390">
    <property type="entry name" value="Bac_rhamnosid_C"/>
    <property type="match status" value="1"/>
</dbReference>
<dbReference type="InterPro" id="IPR013783">
    <property type="entry name" value="Ig-like_fold"/>
</dbReference>
<dbReference type="Pfam" id="PF17389">
    <property type="entry name" value="Bac_rhamnosid6H"/>
    <property type="match status" value="1"/>
</dbReference>
<comment type="caution">
    <text evidence="9">The sequence shown here is derived from an EMBL/GenBank/DDBJ whole genome shotgun (WGS) entry which is preliminary data.</text>
</comment>
<dbReference type="Gene3D" id="1.50.10.10">
    <property type="match status" value="1"/>
</dbReference>
<dbReference type="SUPFAM" id="SSF49785">
    <property type="entry name" value="Galactose-binding domain-like"/>
    <property type="match status" value="1"/>
</dbReference>
<keyword evidence="4" id="KW-0812">Transmembrane</keyword>
<dbReference type="AlphaFoldDB" id="A0A3E2BNZ2"/>
<feature type="transmembrane region" description="Helical" evidence="4">
    <location>
        <begin position="16"/>
        <end position="39"/>
    </location>
</feature>
<dbReference type="PIRSF" id="PIRSF010631">
    <property type="entry name" value="A-rhamnsds"/>
    <property type="match status" value="1"/>
</dbReference>
<dbReference type="InterPro" id="IPR016007">
    <property type="entry name" value="Alpha_rhamnosid"/>
</dbReference>
<dbReference type="InterPro" id="IPR008928">
    <property type="entry name" value="6-hairpin_glycosidase_sf"/>
</dbReference>
<dbReference type="InterPro" id="IPR035398">
    <property type="entry name" value="Bac_rhamnosid_C"/>
</dbReference>
<protein>
    <recommendedName>
        <fullName evidence="2">alpha-L-rhamnosidase</fullName>
        <ecNumber evidence="2">3.2.1.40</ecNumber>
    </recommendedName>
</protein>
<dbReference type="Pfam" id="PF25788">
    <property type="entry name" value="Ig_Rha78A_N"/>
    <property type="match status" value="1"/>
</dbReference>
<name>A0A3E2BNZ2_9BACT</name>